<dbReference type="InParanoid" id="A0A540VFH6"/>
<evidence type="ECO:0000259" key="1">
    <source>
        <dbReference type="Pfam" id="PF00534"/>
    </source>
</evidence>
<dbReference type="OrthoDB" id="9764657at2"/>
<gene>
    <name evidence="3" type="ORF">FKZ61_11635</name>
</gene>
<proteinExistence type="predicted"/>
<dbReference type="AlphaFoldDB" id="A0A540VFH6"/>
<feature type="domain" description="Glycosyltransferase subfamily 4-like N-terminal" evidence="2">
    <location>
        <begin position="15"/>
        <end position="215"/>
    </location>
</feature>
<sequence length="419" mass="47661">MCTMRIAIYHNLPSGGAKRALQELVKGLGPRHHVDVFTLSSADHGFADLRPYVNGHQVMDFQPLPLFRSPWGRLNQLMRMADLLRLQQLTRRLAQTLEQGDYDVAFVQPCQFEVSPSLLSRLQTVPTVYFCQEPLRRVYEPMPARPYNQPRNSWRRRLDRLDPLPGLYHLLLKQADRHNVRQADRVLVNSHFVRRAVDRIYGVEAHVSYLGVDVRQFRPLGLAREKMVLSVGSLTPLKGFDFLIRSLARLPAADRPRLAIASNFQNPPERDYLHQLAAELDVELALLGNVSDQRLVELYNQAQVTVYAPVREPFGLVALESMACGTPVIAVREGGTQETVLHDQTGLLVRRDEREFAEALARLLSNPAQAREYGQAGREHVVRHWSWSRAVSTLEGHLEMAIQSRLQPLGAPQPLHESR</sequence>
<reference evidence="3 4" key="1">
    <citation type="submission" date="2019-06" db="EMBL/GenBank/DDBJ databases">
        <title>Genome sequence of Litorilinea aerophila BAA-2444.</title>
        <authorList>
            <person name="Maclea K.S."/>
            <person name="Maurais E.G."/>
            <person name="Iannazzi L.C."/>
        </authorList>
    </citation>
    <scope>NUCLEOTIDE SEQUENCE [LARGE SCALE GENOMIC DNA]</scope>
    <source>
        <strain evidence="3 4">ATCC BAA-2444</strain>
    </source>
</reference>
<keyword evidence="4" id="KW-1185">Reference proteome</keyword>
<dbReference type="SUPFAM" id="SSF53756">
    <property type="entry name" value="UDP-Glycosyltransferase/glycogen phosphorylase"/>
    <property type="match status" value="1"/>
</dbReference>
<dbReference type="PANTHER" id="PTHR45947:SF3">
    <property type="entry name" value="SULFOQUINOVOSYL TRANSFERASE SQD2"/>
    <property type="match status" value="1"/>
</dbReference>
<dbReference type="Pfam" id="PF00534">
    <property type="entry name" value="Glycos_transf_1"/>
    <property type="match status" value="1"/>
</dbReference>
<evidence type="ECO:0000313" key="4">
    <source>
        <dbReference type="Proteomes" id="UP000317371"/>
    </source>
</evidence>
<dbReference type="CDD" id="cd03801">
    <property type="entry name" value="GT4_PimA-like"/>
    <property type="match status" value="1"/>
</dbReference>
<accession>A0A540VFH6</accession>
<dbReference type="Proteomes" id="UP000317371">
    <property type="component" value="Unassembled WGS sequence"/>
</dbReference>
<dbReference type="InterPro" id="IPR001296">
    <property type="entry name" value="Glyco_trans_1"/>
</dbReference>
<dbReference type="InterPro" id="IPR028098">
    <property type="entry name" value="Glyco_trans_4-like_N"/>
</dbReference>
<dbReference type="Gene3D" id="3.40.50.2000">
    <property type="entry name" value="Glycogen Phosphorylase B"/>
    <property type="match status" value="2"/>
</dbReference>
<dbReference type="EMBL" id="VIGC01000013">
    <property type="protein sequence ID" value="TQE95487.1"/>
    <property type="molecule type" value="Genomic_DNA"/>
</dbReference>
<dbReference type="GO" id="GO:0016757">
    <property type="term" value="F:glycosyltransferase activity"/>
    <property type="evidence" value="ECO:0007669"/>
    <property type="project" value="InterPro"/>
</dbReference>
<organism evidence="3 4">
    <name type="scientific">Litorilinea aerophila</name>
    <dbReference type="NCBI Taxonomy" id="1204385"/>
    <lineage>
        <taxon>Bacteria</taxon>
        <taxon>Bacillati</taxon>
        <taxon>Chloroflexota</taxon>
        <taxon>Caldilineae</taxon>
        <taxon>Caldilineales</taxon>
        <taxon>Caldilineaceae</taxon>
        <taxon>Litorilinea</taxon>
    </lineage>
</organism>
<feature type="domain" description="Glycosyl transferase family 1" evidence="1">
    <location>
        <begin position="224"/>
        <end position="379"/>
    </location>
</feature>
<dbReference type="PANTHER" id="PTHR45947">
    <property type="entry name" value="SULFOQUINOVOSYL TRANSFERASE SQD2"/>
    <property type="match status" value="1"/>
</dbReference>
<keyword evidence="3" id="KW-0808">Transferase</keyword>
<comment type="caution">
    <text evidence="3">The sequence shown here is derived from an EMBL/GenBank/DDBJ whole genome shotgun (WGS) entry which is preliminary data.</text>
</comment>
<evidence type="ECO:0000259" key="2">
    <source>
        <dbReference type="Pfam" id="PF13439"/>
    </source>
</evidence>
<dbReference type="InterPro" id="IPR050194">
    <property type="entry name" value="Glycosyltransferase_grp1"/>
</dbReference>
<protein>
    <submittedName>
        <fullName evidence="3">Glycosyltransferase family 4 protein</fullName>
    </submittedName>
</protein>
<evidence type="ECO:0000313" key="3">
    <source>
        <dbReference type="EMBL" id="TQE95487.1"/>
    </source>
</evidence>
<dbReference type="Pfam" id="PF13439">
    <property type="entry name" value="Glyco_transf_4"/>
    <property type="match status" value="1"/>
</dbReference>
<name>A0A540VFH6_9CHLR</name>